<comment type="subcellular location">
    <subcellularLocation>
        <location evidence="3">Cell membrane</location>
        <topology evidence="3">Single-pass type II membrane protein</topology>
    </subcellularLocation>
    <subcellularLocation>
        <location evidence="2">Secreted</location>
        <location evidence="2">Cell wall</location>
    </subcellularLocation>
</comment>
<evidence type="ECO:0000256" key="6">
    <source>
        <dbReference type="ARBA" id="ARBA00022475"/>
    </source>
</evidence>
<proteinExistence type="inferred from homology"/>
<dbReference type="EMBL" id="ML170163">
    <property type="protein sequence ID" value="TDL25721.1"/>
    <property type="molecule type" value="Genomic_DNA"/>
</dbReference>
<dbReference type="Pfam" id="PF00332">
    <property type="entry name" value="Glyco_hydro_17"/>
    <property type="match status" value="1"/>
</dbReference>
<feature type="transmembrane region" description="Helical" evidence="21">
    <location>
        <begin position="99"/>
        <end position="120"/>
    </location>
</feature>
<feature type="compositionally biased region" description="Low complexity" evidence="20">
    <location>
        <begin position="131"/>
        <end position="147"/>
    </location>
</feature>
<dbReference type="EC" id="3.2.1.39" evidence="5"/>
<keyword evidence="21" id="KW-0812">Transmembrane</keyword>
<evidence type="ECO:0000256" key="20">
    <source>
        <dbReference type="SAM" id="MobiDB-lite"/>
    </source>
</evidence>
<evidence type="ECO:0000256" key="21">
    <source>
        <dbReference type="SAM" id="Phobius"/>
    </source>
</evidence>
<keyword evidence="8" id="KW-0964">Secreted</keyword>
<dbReference type="PANTHER" id="PTHR16631">
    <property type="entry name" value="GLUCAN 1,3-BETA-GLUCOSIDASE"/>
    <property type="match status" value="1"/>
</dbReference>
<keyword evidence="15" id="KW-0624">Polysaccharide degradation</keyword>
<organism evidence="22 23">
    <name type="scientific">Rickenella mellea</name>
    <dbReference type="NCBI Taxonomy" id="50990"/>
    <lineage>
        <taxon>Eukaryota</taxon>
        <taxon>Fungi</taxon>
        <taxon>Dikarya</taxon>
        <taxon>Basidiomycota</taxon>
        <taxon>Agaricomycotina</taxon>
        <taxon>Agaricomycetes</taxon>
        <taxon>Hymenochaetales</taxon>
        <taxon>Rickenellaceae</taxon>
        <taxon>Rickenella</taxon>
    </lineage>
</organism>
<dbReference type="Proteomes" id="UP000294933">
    <property type="component" value="Unassembled WGS sequence"/>
</dbReference>
<evidence type="ECO:0000256" key="15">
    <source>
        <dbReference type="ARBA" id="ARBA00023326"/>
    </source>
</evidence>
<keyword evidence="12" id="KW-0325">Glycoprotein</keyword>
<dbReference type="InterPro" id="IPR000490">
    <property type="entry name" value="Glyco_hydro_17"/>
</dbReference>
<dbReference type="AlphaFoldDB" id="A0A4Y7QEM9"/>
<keyword evidence="6" id="KW-1003">Cell membrane</keyword>
<evidence type="ECO:0000256" key="14">
    <source>
        <dbReference type="ARBA" id="ARBA00023316"/>
    </source>
</evidence>
<comment type="similarity">
    <text evidence="4 19">Belongs to the glycosyl hydrolase 17 family.</text>
</comment>
<evidence type="ECO:0000256" key="18">
    <source>
        <dbReference type="ARBA" id="ARBA00043078"/>
    </source>
</evidence>
<feature type="compositionally biased region" description="Polar residues" evidence="20">
    <location>
        <begin position="148"/>
        <end position="157"/>
    </location>
</feature>
<keyword evidence="13" id="KW-0119">Carbohydrate metabolism</keyword>
<accession>A0A4Y7QEM9</accession>
<evidence type="ECO:0000256" key="13">
    <source>
        <dbReference type="ARBA" id="ARBA00023277"/>
    </source>
</evidence>
<evidence type="ECO:0000256" key="8">
    <source>
        <dbReference type="ARBA" id="ARBA00022525"/>
    </source>
</evidence>
<protein>
    <recommendedName>
        <fullName evidence="5">glucan endo-1,3-beta-D-glucosidase</fullName>
        <ecNumber evidence="5">3.2.1.39</ecNumber>
    </recommendedName>
    <alternativeName>
        <fullName evidence="18">Endo-1,3-beta-glucanase btgC</fullName>
    </alternativeName>
    <alternativeName>
        <fullName evidence="17">Laminarinase btgC</fullName>
    </alternativeName>
</protein>
<dbReference type="InterPro" id="IPR017853">
    <property type="entry name" value="GH"/>
</dbReference>
<dbReference type="GO" id="GO:0005576">
    <property type="term" value="C:extracellular region"/>
    <property type="evidence" value="ECO:0007669"/>
    <property type="project" value="TreeGrafter"/>
</dbReference>
<evidence type="ECO:0000256" key="16">
    <source>
        <dbReference type="ARBA" id="ARBA00037649"/>
    </source>
</evidence>
<dbReference type="GO" id="GO:0000272">
    <property type="term" value="P:polysaccharide catabolic process"/>
    <property type="evidence" value="ECO:0007669"/>
    <property type="project" value="UniProtKB-KW"/>
</dbReference>
<keyword evidence="9" id="KW-0732">Signal</keyword>
<dbReference type="OrthoDB" id="68336at2759"/>
<dbReference type="GO" id="GO:0009277">
    <property type="term" value="C:fungal-type cell wall"/>
    <property type="evidence" value="ECO:0007669"/>
    <property type="project" value="TreeGrafter"/>
</dbReference>
<gene>
    <name evidence="22" type="ORF">BD410DRAFT_895948</name>
</gene>
<evidence type="ECO:0000256" key="19">
    <source>
        <dbReference type="RuleBase" id="RU004335"/>
    </source>
</evidence>
<comment type="catalytic activity">
    <reaction evidence="1">
        <text>Hydrolysis of (1-&gt;3)-beta-D-glucosidic linkages in (1-&gt;3)-beta-D-glucans.</text>
        <dbReference type="EC" id="3.2.1.39"/>
    </reaction>
</comment>
<evidence type="ECO:0000256" key="9">
    <source>
        <dbReference type="ARBA" id="ARBA00022729"/>
    </source>
</evidence>
<comment type="function">
    <text evidence="16">Glucanases play a role in cell expansion during growth, in cell-cell fusion during mating, and in spore release during sporulation. This enzyme may be involved in beta-glucan degradation. Active on laminarin and lichenan.</text>
</comment>
<keyword evidence="23" id="KW-1185">Reference proteome</keyword>
<dbReference type="STRING" id="50990.A0A4Y7QEM9"/>
<evidence type="ECO:0000256" key="17">
    <source>
        <dbReference type="ARBA" id="ARBA00042373"/>
    </source>
</evidence>
<evidence type="ECO:0000313" key="23">
    <source>
        <dbReference type="Proteomes" id="UP000294933"/>
    </source>
</evidence>
<evidence type="ECO:0000256" key="7">
    <source>
        <dbReference type="ARBA" id="ARBA00022512"/>
    </source>
</evidence>
<dbReference type="GO" id="GO:0009986">
    <property type="term" value="C:cell surface"/>
    <property type="evidence" value="ECO:0007669"/>
    <property type="project" value="TreeGrafter"/>
</dbReference>
<evidence type="ECO:0000313" key="22">
    <source>
        <dbReference type="EMBL" id="TDL25721.1"/>
    </source>
</evidence>
<dbReference type="SUPFAM" id="SSF51445">
    <property type="entry name" value="(Trans)glycosidases"/>
    <property type="match status" value="1"/>
</dbReference>
<evidence type="ECO:0000256" key="12">
    <source>
        <dbReference type="ARBA" id="ARBA00023180"/>
    </source>
</evidence>
<dbReference type="PANTHER" id="PTHR16631:SF17">
    <property type="entry name" value="GLUCAN ENDO-1,3-BETA-GLUCOSIDASE BTGC"/>
    <property type="match status" value="1"/>
</dbReference>
<feature type="region of interest" description="Disordered" evidence="20">
    <location>
        <begin position="1"/>
        <end position="80"/>
    </location>
</feature>
<reference evidence="22 23" key="1">
    <citation type="submission" date="2018-06" db="EMBL/GenBank/DDBJ databases">
        <title>A transcriptomic atlas of mushroom development highlights an independent origin of complex multicellularity.</title>
        <authorList>
            <consortium name="DOE Joint Genome Institute"/>
            <person name="Krizsan K."/>
            <person name="Almasi E."/>
            <person name="Merenyi Z."/>
            <person name="Sahu N."/>
            <person name="Viragh M."/>
            <person name="Koszo T."/>
            <person name="Mondo S."/>
            <person name="Kiss B."/>
            <person name="Balint B."/>
            <person name="Kues U."/>
            <person name="Barry K."/>
            <person name="Hegedus J.C."/>
            <person name="Henrissat B."/>
            <person name="Johnson J."/>
            <person name="Lipzen A."/>
            <person name="Ohm R."/>
            <person name="Nagy I."/>
            <person name="Pangilinan J."/>
            <person name="Yan J."/>
            <person name="Xiong Y."/>
            <person name="Grigoriev I.V."/>
            <person name="Hibbett D.S."/>
            <person name="Nagy L.G."/>
        </authorList>
    </citation>
    <scope>NUCLEOTIDE SEQUENCE [LARGE SCALE GENOMIC DNA]</scope>
    <source>
        <strain evidence="22 23">SZMC22713</strain>
    </source>
</reference>
<dbReference type="InterPro" id="IPR050732">
    <property type="entry name" value="Beta-glucan_modifiers"/>
</dbReference>
<evidence type="ECO:0000256" key="4">
    <source>
        <dbReference type="ARBA" id="ARBA00008773"/>
    </source>
</evidence>
<keyword evidence="7" id="KW-0134">Cell wall</keyword>
<name>A0A4Y7QEM9_9AGAM</name>
<dbReference type="GO" id="GO:0071555">
    <property type="term" value="P:cell wall organization"/>
    <property type="evidence" value="ECO:0007669"/>
    <property type="project" value="UniProtKB-KW"/>
</dbReference>
<keyword evidence="21" id="KW-1133">Transmembrane helix</keyword>
<evidence type="ECO:0000256" key="10">
    <source>
        <dbReference type="ARBA" id="ARBA00022801"/>
    </source>
</evidence>
<dbReference type="Gene3D" id="3.20.20.80">
    <property type="entry name" value="Glycosidases"/>
    <property type="match status" value="2"/>
</dbReference>
<keyword evidence="14" id="KW-0961">Cell wall biogenesis/degradation</keyword>
<keyword evidence="10 22" id="KW-0378">Hydrolase</keyword>
<evidence type="ECO:0000256" key="11">
    <source>
        <dbReference type="ARBA" id="ARBA00023136"/>
    </source>
</evidence>
<evidence type="ECO:0000256" key="2">
    <source>
        <dbReference type="ARBA" id="ARBA00004191"/>
    </source>
</evidence>
<dbReference type="VEuPathDB" id="FungiDB:BD410DRAFT_895948"/>
<dbReference type="GO" id="GO:0042973">
    <property type="term" value="F:glucan endo-1,3-beta-D-glucosidase activity"/>
    <property type="evidence" value="ECO:0007669"/>
    <property type="project" value="UniProtKB-EC"/>
</dbReference>
<dbReference type="GO" id="GO:0005886">
    <property type="term" value="C:plasma membrane"/>
    <property type="evidence" value="ECO:0007669"/>
    <property type="project" value="UniProtKB-SubCell"/>
</dbReference>
<feature type="region of interest" description="Disordered" evidence="20">
    <location>
        <begin position="126"/>
        <end position="160"/>
    </location>
</feature>
<evidence type="ECO:0000256" key="3">
    <source>
        <dbReference type="ARBA" id="ARBA00004401"/>
    </source>
</evidence>
<keyword evidence="11 21" id="KW-0472">Membrane</keyword>
<sequence>MAYPMRTAHQPGLEPYSDIPGVRNSNPDLDDYFDGQVPPPHHLSTPQGHTPIPLDDPVPRNPFMASREYSNVDGGNGATNVRQSTWLEKQQSNQRRTRWIVIGSLLGILGIIIVGVAVGVTVSKHHSNKKGTSSTGNPGSSTTPPGTVNETNPNDPSSFVKDPRLHQSFYGLAYTPEGSQLPQCGAQLSDVITDMQLLSQLTTNIRLYGADCNQSGLVLEAIQRTKVNMSVWLGIYNVPDDHTAYDRQKAEIMTVLQQYGTKNVAGVTVGNEWMLNYLSDNGGAQLDPNGAVGNTGAQLLIVNITDMRNTLSAASINIPVGNSDAGSYFNTQVLNAIDYGLSNVHPWFANVTVQAAAAWTEDFFETNNVQVAANTTKQPQMYIAETGWPTKSSDAGNANNGASDASEANLQVYLDTFVCDANTKGIKYFFFEYFDEPWKDAQFGGVEGWWGLFNSNRTLKNINIPNCAI</sequence>
<evidence type="ECO:0000256" key="1">
    <source>
        <dbReference type="ARBA" id="ARBA00000382"/>
    </source>
</evidence>
<evidence type="ECO:0000256" key="5">
    <source>
        <dbReference type="ARBA" id="ARBA00012780"/>
    </source>
</evidence>